<dbReference type="Pfam" id="PF22624">
    <property type="entry name" value="AASDHPPT_N"/>
    <property type="match status" value="1"/>
</dbReference>
<feature type="domain" description="4'-phosphopantetheinyl transferase" evidence="3">
    <location>
        <begin position="107"/>
        <end position="205"/>
    </location>
</feature>
<dbReference type="InterPro" id="IPR055066">
    <property type="entry name" value="AASDHPPT_N"/>
</dbReference>
<evidence type="ECO:0000256" key="1">
    <source>
        <dbReference type="ARBA" id="ARBA00010990"/>
    </source>
</evidence>
<reference evidence="5" key="1">
    <citation type="journal article" date="2014" name="Int. J. Syst. Evol. Microbiol.">
        <title>Complete genome sequence of Corynebacterium casei LMG S-19264T (=DSM 44701T), isolated from a smear-ripened cheese.</title>
        <authorList>
            <consortium name="US DOE Joint Genome Institute (JGI-PGF)"/>
            <person name="Walter F."/>
            <person name="Albersmeier A."/>
            <person name="Kalinowski J."/>
            <person name="Ruckert C."/>
        </authorList>
    </citation>
    <scope>NUCLEOTIDE SEQUENCE</scope>
    <source>
        <strain evidence="5">CGMCC 1.12919</strain>
    </source>
</reference>
<dbReference type="GO" id="GO:0019878">
    <property type="term" value="P:lysine biosynthetic process via aminoadipic acid"/>
    <property type="evidence" value="ECO:0007669"/>
    <property type="project" value="TreeGrafter"/>
</dbReference>
<dbReference type="Gene3D" id="3.90.470.20">
    <property type="entry name" value="4'-phosphopantetheinyl transferase domain"/>
    <property type="match status" value="2"/>
</dbReference>
<protein>
    <submittedName>
        <fullName evidence="5">4'-phosphopantetheinyl transferase</fullName>
    </submittedName>
</protein>
<proteinExistence type="inferred from homology"/>
<reference evidence="5" key="2">
    <citation type="submission" date="2020-09" db="EMBL/GenBank/DDBJ databases">
        <authorList>
            <person name="Sun Q."/>
            <person name="Zhou Y."/>
        </authorList>
    </citation>
    <scope>NUCLEOTIDE SEQUENCE</scope>
    <source>
        <strain evidence="5">CGMCC 1.12919</strain>
    </source>
</reference>
<dbReference type="EMBL" id="BMGG01000006">
    <property type="protein sequence ID" value="GGC72223.1"/>
    <property type="molecule type" value="Genomic_DNA"/>
</dbReference>
<dbReference type="SUPFAM" id="SSF56214">
    <property type="entry name" value="4'-phosphopantetheinyl transferase"/>
    <property type="match status" value="2"/>
</dbReference>
<comment type="similarity">
    <text evidence="1">Belongs to the P-Pant transferase superfamily. Gsp/Sfp/HetI/AcpT family.</text>
</comment>
<feature type="domain" description="4'-phosphopantetheinyl transferase N-terminal" evidence="4">
    <location>
        <begin position="18"/>
        <end position="99"/>
    </location>
</feature>
<evidence type="ECO:0000259" key="4">
    <source>
        <dbReference type="Pfam" id="PF22624"/>
    </source>
</evidence>
<dbReference type="PANTHER" id="PTHR12215:SF10">
    <property type="entry name" value="L-AMINOADIPATE-SEMIALDEHYDE DEHYDROGENASE-PHOSPHOPANTETHEINYL TRANSFERASE"/>
    <property type="match status" value="1"/>
</dbReference>
<evidence type="ECO:0000259" key="3">
    <source>
        <dbReference type="Pfam" id="PF01648"/>
    </source>
</evidence>
<name>A0A916XGP5_9HYPH</name>
<dbReference type="InterPro" id="IPR050559">
    <property type="entry name" value="P-Pant_transferase_sf"/>
</dbReference>
<dbReference type="Pfam" id="PF01648">
    <property type="entry name" value="ACPS"/>
    <property type="match status" value="1"/>
</dbReference>
<dbReference type="InterPro" id="IPR008278">
    <property type="entry name" value="4-PPantetheinyl_Trfase_dom"/>
</dbReference>
<keyword evidence="6" id="KW-1185">Reference proteome</keyword>
<accession>A0A916XGP5</accession>
<organism evidence="5 6">
    <name type="scientific">Chelatococcus reniformis</name>
    <dbReference type="NCBI Taxonomy" id="1494448"/>
    <lineage>
        <taxon>Bacteria</taxon>
        <taxon>Pseudomonadati</taxon>
        <taxon>Pseudomonadota</taxon>
        <taxon>Alphaproteobacteria</taxon>
        <taxon>Hyphomicrobiales</taxon>
        <taxon>Chelatococcaceae</taxon>
        <taxon>Chelatococcus</taxon>
    </lineage>
</organism>
<dbReference type="AlphaFoldDB" id="A0A916XGP5"/>
<dbReference type="GO" id="GO:0008897">
    <property type="term" value="F:holo-[acyl-carrier-protein] synthase activity"/>
    <property type="evidence" value="ECO:0007669"/>
    <property type="project" value="InterPro"/>
</dbReference>
<dbReference type="PANTHER" id="PTHR12215">
    <property type="entry name" value="PHOSPHOPANTETHEINE TRANSFERASE"/>
    <property type="match status" value="1"/>
</dbReference>
<keyword evidence="2 5" id="KW-0808">Transferase</keyword>
<dbReference type="GO" id="GO:0000287">
    <property type="term" value="F:magnesium ion binding"/>
    <property type="evidence" value="ECO:0007669"/>
    <property type="project" value="InterPro"/>
</dbReference>
<dbReference type="InterPro" id="IPR037143">
    <property type="entry name" value="4-PPantetheinyl_Trfase_dom_sf"/>
</dbReference>
<gene>
    <name evidence="5" type="ORF">GCM10010994_33280</name>
</gene>
<evidence type="ECO:0000313" key="5">
    <source>
        <dbReference type="EMBL" id="GGC72223.1"/>
    </source>
</evidence>
<dbReference type="RefSeq" id="WP_188610320.1">
    <property type="nucleotide sequence ID" value="NZ_BMGG01000006.1"/>
</dbReference>
<sequence length="227" mass="24794">MTSQIDVWLFGLDRALDEMCHLERWLSPDERDRAARFVRARDRLRFTAARGMLRRILGAEVDRDPASLGFAYNAHGKPTLAGDAGPHFNLSHSGALAALGIGRSVPFGLDIEQIVQIEAGVAEISFSPAERSALAVYGGAEWLACFYRCWTRKEAVIKALGLGLAQPLDAFDVTLGPSEEPRLLRLAGAPEASSQWELFHFEPAAGYMGAVAVPAPGHSIVVRRWMP</sequence>
<evidence type="ECO:0000256" key="2">
    <source>
        <dbReference type="ARBA" id="ARBA00022679"/>
    </source>
</evidence>
<evidence type="ECO:0000313" key="6">
    <source>
        <dbReference type="Proteomes" id="UP000637002"/>
    </source>
</evidence>
<comment type="caution">
    <text evidence="5">The sequence shown here is derived from an EMBL/GenBank/DDBJ whole genome shotgun (WGS) entry which is preliminary data.</text>
</comment>
<dbReference type="GO" id="GO:0005829">
    <property type="term" value="C:cytosol"/>
    <property type="evidence" value="ECO:0007669"/>
    <property type="project" value="TreeGrafter"/>
</dbReference>
<dbReference type="Proteomes" id="UP000637002">
    <property type="component" value="Unassembled WGS sequence"/>
</dbReference>